<sequence length="183" mass="19772">MCQEVAREIPPPPSHSLPPDKNSNICYSVQFSRKLRFDHMMCQEVAREIPPPPSHSLPPDKNSNICYSVQFSRKLRFVTGSYDVPGGGTRILFYLLPSVDLPPHLLPFPSSSVDLVDQACRSCNCRGLSRPQLPISSGEAAVAAAAAASTRILGIPRSSSFLDQRATGGSDVDVAIKPAKIGQ</sequence>
<proteinExistence type="predicted"/>
<protein>
    <submittedName>
        <fullName evidence="2">Uncharacterized protein</fullName>
    </submittedName>
</protein>
<dbReference type="EMBL" id="JAYRBN010000056">
    <property type="protein sequence ID" value="KAL2742877.1"/>
    <property type="molecule type" value="Genomic_DNA"/>
</dbReference>
<organism evidence="2 3">
    <name type="scientific">Vespula maculifrons</name>
    <name type="common">Eastern yellow jacket</name>
    <name type="synonym">Wasp</name>
    <dbReference type="NCBI Taxonomy" id="7453"/>
    <lineage>
        <taxon>Eukaryota</taxon>
        <taxon>Metazoa</taxon>
        <taxon>Ecdysozoa</taxon>
        <taxon>Arthropoda</taxon>
        <taxon>Hexapoda</taxon>
        <taxon>Insecta</taxon>
        <taxon>Pterygota</taxon>
        <taxon>Neoptera</taxon>
        <taxon>Endopterygota</taxon>
        <taxon>Hymenoptera</taxon>
        <taxon>Apocrita</taxon>
        <taxon>Aculeata</taxon>
        <taxon>Vespoidea</taxon>
        <taxon>Vespidae</taxon>
        <taxon>Vespinae</taxon>
        <taxon>Vespula</taxon>
    </lineage>
</organism>
<reference evidence="2 3" key="1">
    <citation type="journal article" date="2024" name="Ann. Entomol. Soc. Am.">
        <title>Genomic analyses of the southern and eastern yellowjacket wasps (Hymenoptera: Vespidae) reveal evolutionary signatures of social life.</title>
        <authorList>
            <person name="Catto M.A."/>
            <person name="Caine P.B."/>
            <person name="Orr S.E."/>
            <person name="Hunt B.G."/>
            <person name="Goodisman M.A.D."/>
        </authorList>
    </citation>
    <scope>NUCLEOTIDE SEQUENCE [LARGE SCALE GENOMIC DNA]</scope>
    <source>
        <strain evidence="2">232</strain>
        <tissue evidence="2">Head and thorax</tissue>
    </source>
</reference>
<evidence type="ECO:0000313" key="3">
    <source>
        <dbReference type="Proteomes" id="UP001607303"/>
    </source>
</evidence>
<comment type="caution">
    <text evidence="2">The sequence shown here is derived from an EMBL/GenBank/DDBJ whole genome shotgun (WGS) entry which is preliminary data.</text>
</comment>
<evidence type="ECO:0000313" key="2">
    <source>
        <dbReference type="EMBL" id="KAL2742877.1"/>
    </source>
</evidence>
<gene>
    <name evidence="2" type="ORF">V1477_008366</name>
</gene>
<keyword evidence="3" id="KW-1185">Reference proteome</keyword>
<name>A0ABD2CCV1_VESMC</name>
<evidence type="ECO:0000256" key="1">
    <source>
        <dbReference type="SAM" id="MobiDB-lite"/>
    </source>
</evidence>
<dbReference type="Proteomes" id="UP001607303">
    <property type="component" value="Unassembled WGS sequence"/>
</dbReference>
<accession>A0ABD2CCV1</accession>
<feature type="region of interest" description="Disordered" evidence="1">
    <location>
        <begin position="1"/>
        <end position="21"/>
    </location>
</feature>
<dbReference type="AlphaFoldDB" id="A0ABD2CCV1"/>